<dbReference type="InterPro" id="IPR010105">
    <property type="entry name" value="TonB_sidphr_rcpt"/>
</dbReference>
<organism evidence="22 23">
    <name type="scientific">Enterobacillus tribolii</name>
    <dbReference type="NCBI Taxonomy" id="1487935"/>
    <lineage>
        <taxon>Bacteria</taxon>
        <taxon>Pseudomonadati</taxon>
        <taxon>Pseudomonadota</taxon>
        <taxon>Gammaproteobacteria</taxon>
        <taxon>Enterobacterales</taxon>
        <taxon>Hafniaceae</taxon>
        <taxon>Enterobacillus</taxon>
    </lineage>
</organism>
<comment type="similarity">
    <text evidence="2 14 17">Belongs to the TonB-dependent receptor family.</text>
</comment>
<dbReference type="Pfam" id="PF07715">
    <property type="entry name" value="Plug"/>
    <property type="match status" value="1"/>
</dbReference>
<evidence type="ECO:0000256" key="9">
    <source>
        <dbReference type="ARBA" id="ARBA00023065"/>
    </source>
</evidence>
<feature type="chain" id="PRO_5016853509" evidence="19">
    <location>
        <begin position="29"/>
        <end position="732"/>
    </location>
</feature>
<evidence type="ECO:0000256" key="17">
    <source>
        <dbReference type="RuleBase" id="RU003357"/>
    </source>
</evidence>
<dbReference type="InterPro" id="IPR036942">
    <property type="entry name" value="Beta-barrel_TonB_sf"/>
</dbReference>
<evidence type="ECO:0000256" key="19">
    <source>
        <dbReference type="SAM" id="SignalP"/>
    </source>
</evidence>
<dbReference type="PROSITE" id="PS52016">
    <property type="entry name" value="TONB_DEPENDENT_REC_3"/>
    <property type="match status" value="1"/>
</dbReference>
<evidence type="ECO:0000256" key="16">
    <source>
        <dbReference type="PROSITE-ProRule" id="PRU10144"/>
    </source>
</evidence>
<dbReference type="PROSITE" id="PS00430">
    <property type="entry name" value="TONB_DEPENDENT_REC_1"/>
    <property type="match status" value="1"/>
</dbReference>
<evidence type="ECO:0000256" key="11">
    <source>
        <dbReference type="ARBA" id="ARBA00023136"/>
    </source>
</evidence>
<keyword evidence="11 14" id="KW-0472">Membrane</keyword>
<dbReference type="GO" id="GO:0015344">
    <property type="term" value="F:siderophore uptake transmembrane transporter activity"/>
    <property type="evidence" value="ECO:0007669"/>
    <property type="project" value="UniProtKB-ARBA"/>
</dbReference>
<comment type="subcellular location">
    <subcellularLocation>
        <location evidence="1 14">Cell outer membrane</location>
        <topology evidence="1 14">Multi-pass membrane protein</topology>
    </subcellularLocation>
</comment>
<name>A0A370QQ93_9GAMM</name>
<feature type="compositionally biased region" description="Polar residues" evidence="18">
    <location>
        <begin position="188"/>
        <end position="200"/>
    </location>
</feature>
<dbReference type="InterPro" id="IPR000531">
    <property type="entry name" value="Beta-barrel_TonB"/>
</dbReference>
<evidence type="ECO:0000256" key="10">
    <source>
        <dbReference type="ARBA" id="ARBA00023077"/>
    </source>
</evidence>
<dbReference type="OrthoDB" id="127311at2"/>
<evidence type="ECO:0000259" key="21">
    <source>
        <dbReference type="Pfam" id="PF07715"/>
    </source>
</evidence>
<evidence type="ECO:0000256" key="8">
    <source>
        <dbReference type="ARBA" id="ARBA00023004"/>
    </source>
</evidence>
<evidence type="ECO:0000313" key="23">
    <source>
        <dbReference type="Proteomes" id="UP000254848"/>
    </source>
</evidence>
<keyword evidence="13 14" id="KW-0998">Cell outer membrane</keyword>
<dbReference type="GO" id="GO:0015891">
    <property type="term" value="P:siderophore transport"/>
    <property type="evidence" value="ECO:0007669"/>
    <property type="project" value="InterPro"/>
</dbReference>
<dbReference type="InterPro" id="IPR010917">
    <property type="entry name" value="TonB_rcpt_CS"/>
</dbReference>
<feature type="domain" description="TonB-dependent receptor-like beta-barrel" evidence="20">
    <location>
        <begin position="249"/>
        <end position="701"/>
    </location>
</feature>
<dbReference type="FunFam" id="2.170.130.10:FF:000001">
    <property type="entry name" value="Catecholate siderophore TonB-dependent receptor"/>
    <property type="match status" value="1"/>
</dbReference>
<comment type="caution">
    <text evidence="22">The sequence shown here is derived from an EMBL/GenBank/DDBJ whole genome shotgun (WGS) entry which is preliminary data.</text>
</comment>
<keyword evidence="4 14" id="KW-1134">Transmembrane beta strand</keyword>
<evidence type="ECO:0000256" key="3">
    <source>
        <dbReference type="ARBA" id="ARBA00022448"/>
    </source>
</evidence>
<dbReference type="Gene3D" id="2.40.170.20">
    <property type="entry name" value="TonB-dependent receptor, beta-barrel domain"/>
    <property type="match status" value="1"/>
</dbReference>
<dbReference type="GO" id="GO:0038023">
    <property type="term" value="F:signaling receptor activity"/>
    <property type="evidence" value="ECO:0007669"/>
    <property type="project" value="InterPro"/>
</dbReference>
<dbReference type="RefSeq" id="WP_115458757.1">
    <property type="nucleotide sequence ID" value="NZ_QRAP01000005.1"/>
</dbReference>
<dbReference type="CDD" id="cd01347">
    <property type="entry name" value="ligand_gated_channel"/>
    <property type="match status" value="1"/>
</dbReference>
<evidence type="ECO:0000256" key="18">
    <source>
        <dbReference type="SAM" id="MobiDB-lite"/>
    </source>
</evidence>
<keyword evidence="8" id="KW-0408">Iron</keyword>
<keyword evidence="3 14" id="KW-0813">Transport</keyword>
<dbReference type="NCBIfam" id="TIGR01783">
    <property type="entry name" value="TonB-siderophor"/>
    <property type="match status" value="1"/>
</dbReference>
<keyword evidence="12 22" id="KW-0675">Receptor</keyword>
<keyword evidence="10 15" id="KW-0798">TonB box</keyword>
<evidence type="ECO:0000256" key="4">
    <source>
        <dbReference type="ARBA" id="ARBA00022452"/>
    </source>
</evidence>
<dbReference type="PANTHER" id="PTHR32552:SF68">
    <property type="entry name" value="FERRICHROME OUTER MEMBRANE TRANSPORTER_PHAGE RECEPTOR"/>
    <property type="match status" value="1"/>
</dbReference>
<dbReference type="PANTHER" id="PTHR32552">
    <property type="entry name" value="FERRICHROME IRON RECEPTOR-RELATED"/>
    <property type="match status" value="1"/>
</dbReference>
<dbReference type="InterPro" id="IPR037066">
    <property type="entry name" value="Plug_dom_sf"/>
</dbReference>
<feature type="signal peptide" evidence="19">
    <location>
        <begin position="1"/>
        <end position="28"/>
    </location>
</feature>
<dbReference type="Pfam" id="PF00593">
    <property type="entry name" value="TonB_dep_Rec_b-barrel"/>
    <property type="match status" value="1"/>
</dbReference>
<evidence type="ECO:0000256" key="5">
    <source>
        <dbReference type="ARBA" id="ARBA00022496"/>
    </source>
</evidence>
<dbReference type="Proteomes" id="UP000254848">
    <property type="component" value="Unassembled WGS sequence"/>
</dbReference>
<sequence>MNSLSRLTLSLRMALPAGLLLLPLVSSADDAATAAPVDTNGKKNDTIVVTAQDENNLPPLGRYQNTGTKSTLTAQETPQTINTVEAQELDERGINALNEALRYVAGVTTENRGGAITRFDEFTIRGFKNSENYLDGLQLPYNEWNIQGQVDTYMLNRIEIMKGPASVLYGNASPGGIVNLISKKPEESQNTDLEFNTGNQNRREGKIDSTGRIGDSDVTYRFVGLASARDGQAKTTHEERYLLAPSLRWDINENNSLLVQAFLQNDPNAGAYSSLPASGTLWGNPNGQLPSNAYVGDINWESYKRKQESVGYQFDHRFNDDWSFTQKARFMHITAYQENTYSSNGGLDADQRTLQRHLYLTDESMDSFTIDNQVAGKFNTWMLEHNVLAGMDYQWQHNRTIYQDGLAPSIDIFNPDNNQIDRSQVTFLPGYATDARYKMHQTGYYLQDQINIDRLTLLAGGRYDTYEKRTYGLQYGADVNETFSQDKFTKRFGAMYHFDNGISPYVAYSEGFEPVAGRNKSGGSYKPETSKMWEGGVKFATPSQDTQFTASVFDIKKKNALTSNPAGADPYEKYQTGEVESKGYELELRTSPLENLLLTMNYAYTDVKVTEDANASLIGKRPVQTAKDNASAWANYTIDTTFLRGLTVGAGIRYIGRMEVDQQNSAQVPAVTLYDMAASYELGNLTPVLDDATLKVAVNNLTDKRYIASCYDSNNCWFGAERSVVVGVKYSF</sequence>
<keyword evidence="23" id="KW-1185">Reference proteome</keyword>
<reference evidence="22 23" key="1">
    <citation type="submission" date="2018-07" db="EMBL/GenBank/DDBJ databases">
        <title>Genomic Encyclopedia of Type Strains, Phase IV (KMG-IV): sequencing the most valuable type-strain genomes for metagenomic binning, comparative biology and taxonomic classification.</title>
        <authorList>
            <person name="Goeker M."/>
        </authorList>
    </citation>
    <scope>NUCLEOTIDE SEQUENCE [LARGE SCALE GENOMIC DNA]</scope>
    <source>
        <strain evidence="22 23">DSM 103736</strain>
    </source>
</reference>
<evidence type="ECO:0000259" key="20">
    <source>
        <dbReference type="Pfam" id="PF00593"/>
    </source>
</evidence>
<evidence type="ECO:0000256" key="14">
    <source>
        <dbReference type="PROSITE-ProRule" id="PRU01360"/>
    </source>
</evidence>
<dbReference type="SUPFAM" id="SSF56935">
    <property type="entry name" value="Porins"/>
    <property type="match status" value="1"/>
</dbReference>
<protein>
    <submittedName>
        <fullName evidence="22">Iron complex outermembrane receptor protein</fullName>
    </submittedName>
</protein>
<dbReference type="AlphaFoldDB" id="A0A370QQ93"/>
<dbReference type="InterPro" id="IPR012910">
    <property type="entry name" value="Plug_dom"/>
</dbReference>
<evidence type="ECO:0000256" key="13">
    <source>
        <dbReference type="ARBA" id="ARBA00023237"/>
    </source>
</evidence>
<accession>A0A370QQ93</accession>
<dbReference type="EMBL" id="QRAP01000005">
    <property type="protein sequence ID" value="RDK90940.1"/>
    <property type="molecule type" value="Genomic_DNA"/>
</dbReference>
<evidence type="ECO:0000313" key="22">
    <source>
        <dbReference type="EMBL" id="RDK90940.1"/>
    </source>
</evidence>
<feature type="region of interest" description="Disordered" evidence="18">
    <location>
        <begin position="188"/>
        <end position="210"/>
    </location>
</feature>
<proteinExistence type="inferred from homology"/>
<evidence type="ECO:0000256" key="12">
    <source>
        <dbReference type="ARBA" id="ARBA00023170"/>
    </source>
</evidence>
<feature type="domain" description="TonB-dependent receptor plug" evidence="21">
    <location>
        <begin position="74"/>
        <end position="177"/>
    </location>
</feature>
<evidence type="ECO:0000256" key="15">
    <source>
        <dbReference type="PROSITE-ProRule" id="PRU10143"/>
    </source>
</evidence>
<keyword evidence="9" id="KW-0406">Ion transport</keyword>
<keyword evidence="6 14" id="KW-0812">Transmembrane</keyword>
<dbReference type="InterPro" id="IPR010916">
    <property type="entry name" value="TonB_box_CS"/>
</dbReference>
<dbReference type="GO" id="GO:0009279">
    <property type="term" value="C:cell outer membrane"/>
    <property type="evidence" value="ECO:0007669"/>
    <property type="project" value="UniProtKB-SubCell"/>
</dbReference>
<dbReference type="PROSITE" id="PS01156">
    <property type="entry name" value="TONB_DEPENDENT_REC_2"/>
    <property type="match status" value="1"/>
</dbReference>
<feature type="short sequence motif" description="TonB C-terminal box" evidence="16">
    <location>
        <begin position="715"/>
        <end position="732"/>
    </location>
</feature>
<feature type="short sequence motif" description="TonB box" evidence="15">
    <location>
        <begin position="46"/>
        <end position="52"/>
    </location>
</feature>
<evidence type="ECO:0000256" key="1">
    <source>
        <dbReference type="ARBA" id="ARBA00004571"/>
    </source>
</evidence>
<gene>
    <name evidence="22" type="ORF">C8D90_105226</name>
</gene>
<keyword evidence="7 19" id="KW-0732">Signal</keyword>
<evidence type="ECO:0000256" key="6">
    <source>
        <dbReference type="ARBA" id="ARBA00022692"/>
    </source>
</evidence>
<keyword evidence="5" id="KW-0410">Iron transport</keyword>
<dbReference type="InterPro" id="IPR039426">
    <property type="entry name" value="TonB-dep_rcpt-like"/>
</dbReference>
<evidence type="ECO:0000256" key="2">
    <source>
        <dbReference type="ARBA" id="ARBA00009810"/>
    </source>
</evidence>
<evidence type="ECO:0000256" key="7">
    <source>
        <dbReference type="ARBA" id="ARBA00022729"/>
    </source>
</evidence>
<dbReference type="Gene3D" id="2.170.130.10">
    <property type="entry name" value="TonB-dependent receptor, plug domain"/>
    <property type="match status" value="1"/>
</dbReference>